<organism evidence="2 3">
    <name type="scientific">Boletus edulis BED1</name>
    <dbReference type="NCBI Taxonomy" id="1328754"/>
    <lineage>
        <taxon>Eukaryota</taxon>
        <taxon>Fungi</taxon>
        <taxon>Dikarya</taxon>
        <taxon>Basidiomycota</taxon>
        <taxon>Agaricomycotina</taxon>
        <taxon>Agaricomycetes</taxon>
        <taxon>Agaricomycetidae</taxon>
        <taxon>Boletales</taxon>
        <taxon>Boletineae</taxon>
        <taxon>Boletaceae</taxon>
        <taxon>Boletoideae</taxon>
        <taxon>Boletus</taxon>
    </lineage>
</organism>
<name>A0AAD4G3Z2_BOLED</name>
<protein>
    <submittedName>
        <fullName evidence="2">Uncharacterized protein</fullName>
    </submittedName>
</protein>
<feature type="region of interest" description="Disordered" evidence="1">
    <location>
        <begin position="242"/>
        <end position="272"/>
    </location>
</feature>
<comment type="caution">
    <text evidence="2">The sequence shown here is derived from an EMBL/GenBank/DDBJ whole genome shotgun (WGS) entry which is preliminary data.</text>
</comment>
<evidence type="ECO:0000313" key="3">
    <source>
        <dbReference type="Proteomes" id="UP001194468"/>
    </source>
</evidence>
<reference evidence="2" key="2">
    <citation type="journal article" date="2020" name="Nat. Commun.">
        <title>Large-scale genome sequencing of mycorrhizal fungi provides insights into the early evolution of symbiotic traits.</title>
        <authorList>
            <person name="Miyauchi S."/>
            <person name="Kiss E."/>
            <person name="Kuo A."/>
            <person name="Drula E."/>
            <person name="Kohler A."/>
            <person name="Sanchez-Garcia M."/>
            <person name="Morin E."/>
            <person name="Andreopoulos B."/>
            <person name="Barry K.W."/>
            <person name="Bonito G."/>
            <person name="Buee M."/>
            <person name="Carver A."/>
            <person name="Chen C."/>
            <person name="Cichocki N."/>
            <person name="Clum A."/>
            <person name="Culley D."/>
            <person name="Crous P.W."/>
            <person name="Fauchery L."/>
            <person name="Girlanda M."/>
            <person name="Hayes R.D."/>
            <person name="Keri Z."/>
            <person name="LaButti K."/>
            <person name="Lipzen A."/>
            <person name="Lombard V."/>
            <person name="Magnuson J."/>
            <person name="Maillard F."/>
            <person name="Murat C."/>
            <person name="Nolan M."/>
            <person name="Ohm R.A."/>
            <person name="Pangilinan J."/>
            <person name="Pereira M.F."/>
            <person name="Perotto S."/>
            <person name="Peter M."/>
            <person name="Pfister S."/>
            <person name="Riley R."/>
            <person name="Sitrit Y."/>
            <person name="Stielow J.B."/>
            <person name="Szollosi G."/>
            <person name="Zifcakova L."/>
            <person name="Stursova M."/>
            <person name="Spatafora J.W."/>
            <person name="Tedersoo L."/>
            <person name="Vaario L.M."/>
            <person name="Yamada A."/>
            <person name="Yan M."/>
            <person name="Wang P."/>
            <person name="Xu J."/>
            <person name="Bruns T."/>
            <person name="Baldrian P."/>
            <person name="Vilgalys R."/>
            <person name="Dunand C."/>
            <person name="Henrissat B."/>
            <person name="Grigoriev I.V."/>
            <person name="Hibbett D."/>
            <person name="Nagy L.G."/>
            <person name="Martin F.M."/>
        </authorList>
    </citation>
    <scope>NUCLEOTIDE SEQUENCE</scope>
    <source>
        <strain evidence="2">BED1</strain>
    </source>
</reference>
<keyword evidence="3" id="KW-1185">Reference proteome</keyword>
<evidence type="ECO:0000256" key="1">
    <source>
        <dbReference type="SAM" id="MobiDB-lite"/>
    </source>
</evidence>
<dbReference type="AlphaFoldDB" id="A0AAD4G3Z2"/>
<dbReference type="Proteomes" id="UP001194468">
    <property type="component" value="Unassembled WGS sequence"/>
</dbReference>
<reference evidence="2" key="1">
    <citation type="submission" date="2019-10" db="EMBL/GenBank/DDBJ databases">
        <authorList>
            <consortium name="DOE Joint Genome Institute"/>
            <person name="Kuo A."/>
            <person name="Miyauchi S."/>
            <person name="Kiss E."/>
            <person name="Drula E."/>
            <person name="Kohler A."/>
            <person name="Sanchez-Garcia M."/>
            <person name="Andreopoulos B."/>
            <person name="Barry K.W."/>
            <person name="Bonito G."/>
            <person name="Buee M."/>
            <person name="Carver A."/>
            <person name="Chen C."/>
            <person name="Cichocki N."/>
            <person name="Clum A."/>
            <person name="Culley D."/>
            <person name="Crous P.W."/>
            <person name="Fauchery L."/>
            <person name="Girlanda M."/>
            <person name="Hayes R."/>
            <person name="Keri Z."/>
            <person name="LaButti K."/>
            <person name="Lipzen A."/>
            <person name="Lombard V."/>
            <person name="Magnuson J."/>
            <person name="Maillard F."/>
            <person name="Morin E."/>
            <person name="Murat C."/>
            <person name="Nolan M."/>
            <person name="Ohm R."/>
            <person name="Pangilinan J."/>
            <person name="Pereira M."/>
            <person name="Perotto S."/>
            <person name="Peter M."/>
            <person name="Riley R."/>
            <person name="Sitrit Y."/>
            <person name="Stielow B."/>
            <person name="Szollosi G."/>
            <person name="Zifcakova L."/>
            <person name="Stursova M."/>
            <person name="Spatafora J.W."/>
            <person name="Tedersoo L."/>
            <person name="Vaario L.-M."/>
            <person name="Yamada A."/>
            <person name="Yan M."/>
            <person name="Wang P."/>
            <person name="Xu J."/>
            <person name="Bruns T."/>
            <person name="Baldrian P."/>
            <person name="Vilgalys R."/>
            <person name="Henrissat B."/>
            <person name="Grigoriev I.V."/>
            <person name="Hibbett D."/>
            <person name="Nagy L.G."/>
            <person name="Martin F.M."/>
        </authorList>
    </citation>
    <scope>NUCLEOTIDE SEQUENCE</scope>
    <source>
        <strain evidence="2">BED1</strain>
    </source>
</reference>
<proteinExistence type="predicted"/>
<feature type="region of interest" description="Disordered" evidence="1">
    <location>
        <begin position="22"/>
        <end position="198"/>
    </location>
</feature>
<evidence type="ECO:0000313" key="2">
    <source>
        <dbReference type="EMBL" id="KAF8414354.1"/>
    </source>
</evidence>
<dbReference type="EMBL" id="WHUW01000582">
    <property type="protein sequence ID" value="KAF8414354.1"/>
    <property type="molecule type" value="Genomic_DNA"/>
</dbReference>
<sequence length="272" mass="31066">MANKKVSEMNPEELERHRALANERQRRHRAQLQGKALEEYRARRSRYQKRYREAHPSRHRKGRAIEAGDNGQGKHERPKLRMYVEIPQRPRRKPVRRAMSSDEEEDIVSDHSDGNNGRDGDEVRDNQASDKNQQIQASEDDEESVQGCKSRRGILRVNSSDDDGEVNQGVSDVDDGMEWNNGDDGMDVNGKSNDTDGEEQVDELYNEDEGGGVHEAVMDESRLRRDMLRKLIPHVAVIREAYDDDEGEGSHTLPILPARGRDGSSLPWRSCN</sequence>
<gene>
    <name evidence="2" type="ORF">L210DRAFT_936058</name>
</gene>
<accession>A0AAD4G3Z2</accession>
<feature type="compositionally biased region" description="Basic and acidic residues" evidence="1">
    <location>
        <begin position="108"/>
        <end position="128"/>
    </location>
</feature>